<organism evidence="1 2">
    <name type="scientific">Xanthomonas oryzae pv. leersiae</name>
    <dbReference type="NCBI Taxonomy" id="3112258"/>
    <lineage>
        <taxon>Bacteria</taxon>
        <taxon>Pseudomonadati</taxon>
        <taxon>Pseudomonadota</taxon>
        <taxon>Gammaproteobacteria</taxon>
        <taxon>Lysobacterales</taxon>
        <taxon>Lysobacteraceae</taxon>
        <taxon>Xanthomonas</taxon>
    </lineage>
</organism>
<sequence length="95" mass="10665">MYYWIDDETTVKNYGFSPVQHGAASGPGRVSFNDVDTCKDPYDSRTMEVSKEQHAKLVNFGANPAKSGFNMHYDGADHSCIDFMCDARNPWVHIA</sequence>
<accession>A0AAJ6GUC5</accession>
<proteinExistence type="predicted"/>
<dbReference type="AlphaFoldDB" id="A0AAJ6GUC5"/>
<reference evidence="1 2" key="1">
    <citation type="submission" date="2023-05" db="EMBL/GenBank/DDBJ databases">
        <title>Complete Genome Resource of Xanthomonas oryzae pv. leersiae Strain YNJC Isolated From Plateau Japonica Rice in Southwest China.</title>
        <authorList>
            <person name="Aa X."/>
            <person name="Mei L."/>
            <person name="Liu P."/>
            <person name="Yang Y."/>
            <person name="Tang C."/>
            <person name="Zhang F."/>
            <person name="Dong C."/>
            <person name="Wang B."/>
            <person name="Chen X."/>
            <person name="Dai L."/>
        </authorList>
    </citation>
    <scope>NUCLEOTIDE SEQUENCE [LARGE SCALE GENOMIC DNA]</scope>
    <source>
        <strain evidence="1 2">YNJC</strain>
    </source>
</reference>
<protein>
    <submittedName>
        <fullName evidence="1">Uncharacterized protein</fullName>
    </submittedName>
</protein>
<gene>
    <name evidence="1" type="ORF">QN060_20945</name>
</gene>
<dbReference type="Proteomes" id="UP001228059">
    <property type="component" value="Chromosome"/>
</dbReference>
<evidence type="ECO:0000313" key="1">
    <source>
        <dbReference type="EMBL" id="WIX06484.1"/>
    </source>
</evidence>
<name>A0AAJ6GUC5_9XANT</name>
<evidence type="ECO:0000313" key="2">
    <source>
        <dbReference type="Proteomes" id="UP001228059"/>
    </source>
</evidence>
<dbReference type="EMBL" id="CP127225">
    <property type="protein sequence ID" value="WIX06484.1"/>
    <property type="molecule type" value="Genomic_DNA"/>
</dbReference>